<dbReference type="FunFam" id="3.30.160.60:FF:000100">
    <property type="entry name" value="Zinc finger 45-like"/>
    <property type="match status" value="2"/>
</dbReference>
<feature type="compositionally biased region" description="Basic and acidic residues" evidence="11">
    <location>
        <begin position="1"/>
        <end position="11"/>
    </location>
</feature>
<dbReference type="PROSITE" id="PS50157">
    <property type="entry name" value="ZINC_FINGER_C2H2_2"/>
    <property type="match status" value="17"/>
</dbReference>
<dbReference type="InterPro" id="IPR013087">
    <property type="entry name" value="Znf_C2H2_type"/>
</dbReference>
<dbReference type="OrthoDB" id="6077919at2759"/>
<keyword evidence="5" id="KW-0862">Zinc</keyword>
<evidence type="ECO:0000256" key="10">
    <source>
        <dbReference type="PROSITE-ProRule" id="PRU00042"/>
    </source>
</evidence>
<dbReference type="FunFam" id="3.30.160.60:FF:000646">
    <property type="entry name" value="Myeloid zinc finger 1"/>
    <property type="match status" value="1"/>
</dbReference>
<keyword evidence="3" id="KW-0677">Repeat</keyword>
<evidence type="ECO:0000256" key="6">
    <source>
        <dbReference type="ARBA" id="ARBA00023015"/>
    </source>
</evidence>
<feature type="domain" description="C2H2-type" evidence="12">
    <location>
        <begin position="173"/>
        <end position="200"/>
    </location>
</feature>
<feature type="domain" description="C2H2-type" evidence="12">
    <location>
        <begin position="565"/>
        <end position="592"/>
    </location>
</feature>
<keyword evidence="4 10" id="KW-0863">Zinc-finger</keyword>
<feature type="domain" description="C2H2-type" evidence="12">
    <location>
        <begin position="498"/>
        <end position="525"/>
    </location>
</feature>
<feature type="domain" description="C2H2-type" evidence="12">
    <location>
        <begin position="465"/>
        <end position="492"/>
    </location>
</feature>
<feature type="domain" description="C2H2-type" evidence="12">
    <location>
        <begin position="298"/>
        <end position="326"/>
    </location>
</feature>
<dbReference type="Gene3D" id="3.30.160.60">
    <property type="entry name" value="Classic Zinc Finger"/>
    <property type="match status" value="11"/>
</dbReference>
<keyword evidence="6" id="KW-0805">Transcription regulation</keyword>
<feature type="compositionally biased region" description="Basic and acidic residues" evidence="11">
    <location>
        <begin position="379"/>
        <end position="391"/>
    </location>
</feature>
<feature type="domain" description="C2H2-type" evidence="12">
    <location>
        <begin position="593"/>
        <end position="620"/>
    </location>
</feature>
<feature type="region of interest" description="Disordered" evidence="11">
    <location>
        <begin position="371"/>
        <end position="399"/>
    </location>
</feature>
<evidence type="ECO:0000256" key="2">
    <source>
        <dbReference type="ARBA" id="ARBA00022723"/>
    </source>
</evidence>
<dbReference type="SUPFAM" id="SSF57667">
    <property type="entry name" value="beta-beta-alpha zinc fingers"/>
    <property type="match status" value="9"/>
</dbReference>
<keyword evidence="9" id="KW-0539">Nucleus</keyword>
<feature type="domain" description="C2H2-type" evidence="12">
    <location>
        <begin position="326"/>
        <end position="346"/>
    </location>
</feature>
<gene>
    <name evidence="13" type="ORF">Fcan01_19437</name>
</gene>
<dbReference type="FunFam" id="3.30.160.60:FF:000110">
    <property type="entry name" value="Zinc finger protein-like"/>
    <property type="match status" value="1"/>
</dbReference>
<comment type="subcellular location">
    <subcellularLocation>
        <location evidence="1">Nucleus</location>
    </subcellularLocation>
</comment>
<accession>A0A226DMA4</accession>
<feature type="domain" description="C2H2-type" evidence="12">
    <location>
        <begin position="269"/>
        <end position="297"/>
    </location>
</feature>
<proteinExistence type="predicted"/>
<feature type="domain" description="C2H2-type" evidence="12">
    <location>
        <begin position="239"/>
        <end position="266"/>
    </location>
</feature>
<evidence type="ECO:0000256" key="3">
    <source>
        <dbReference type="ARBA" id="ARBA00022737"/>
    </source>
</evidence>
<dbReference type="SMART" id="SM00355">
    <property type="entry name" value="ZnF_C2H2"/>
    <property type="match status" value="18"/>
</dbReference>
<dbReference type="PANTHER" id="PTHR24379:SF121">
    <property type="entry name" value="C2H2-TYPE DOMAIN-CONTAINING PROTEIN"/>
    <property type="match status" value="1"/>
</dbReference>
<dbReference type="EMBL" id="LNIX01000017">
    <property type="protein sequence ID" value="OXA45787.1"/>
    <property type="molecule type" value="Genomic_DNA"/>
</dbReference>
<keyword evidence="7" id="KW-0238">DNA-binding</keyword>
<dbReference type="AlphaFoldDB" id="A0A226DMA4"/>
<reference evidence="13 14" key="1">
    <citation type="submission" date="2015-12" db="EMBL/GenBank/DDBJ databases">
        <title>The genome of Folsomia candida.</title>
        <authorList>
            <person name="Faddeeva A."/>
            <person name="Derks M.F."/>
            <person name="Anvar Y."/>
            <person name="Smit S."/>
            <person name="Van Straalen N."/>
            <person name="Roelofs D."/>
        </authorList>
    </citation>
    <scope>NUCLEOTIDE SEQUENCE [LARGE SCALE GENOMIC DNA]</scope>
    <source>
        <strain evidence="13 14">VU population</strain>
        <tissue evidence="13">Whole body</tissue>
    </source>
</reference>
<organism evidence="13 14">
    <name type="scientific">Folsomia candida</name>
    <name type="common">Springtail</name>
    <dbReference type="NCBI Taxonomy" id="158441"/>
    <lineage>
        <taxon>Eukaryota</taxon>
        <taxon>Metazoa</taxon>
        <taxon>Ecdysozoa</taxon>
        <taxon>Arthropoda</taxon>
        <taxon>Hexapoda</taxon>
        <taxon>Collembola</taxon>
        <taxon>Entomobryomorpha</taxon>
        <taxon>Isotomoidea</taxon>
        <taxon>Isotomidae</taxon>
        <taxon>Proisotominae</taxon>
        <taxon>Folsomia</taxon>
    </lineage>
</organism>
<feature type="domain" description="C2H2-type" evidence="12">
    <location>
        <begin position="144"/>
        <end position="171"/>
    </location>
</feature>
<evidence type="ECO:0000313" key="14">
    <source>
        <dbReference type="Proteomes" id="UP000198287"/>
    </source>
</evidence>
<dbReference type="PANTHER" id="PTHR24379">
    <property type="entry name" value="KRAB AND ZINC FINGER DOMAIN-CONTAINING"/>
    <property type="match status" value="1"/>
</dbReference>
<dbReference type="FunFam" id="3.30.160.60:FF:000446">
    <property type="entry name" value="Zinc finger protein"/>
    <property type="match status" value="1"/>
</dbReference>
<keyword evidence="8" id="KW-0804">Transcription</keyword>
<feature type="domain" description="C2H2-type" evidence="12">
    <location>
        <begin position="622"/>
        <end position="650"/>
    </location>
</feature>
<keyword evidence="2" id="KW-0479">Metal-binding</keyword>
<dbReference type="OMA" id="ICLRPFA"/>
<sequence>MNKGEVSHDNQAESPSASRVPAKAYKLRHVGGKRGRHVVEKVFPCKICLRPFANGTSAHLHARTHLNPAELEQSSLFHEKCPHCQKDFFKRHHFSDHVAAHEGRKNHARPVCKQKFTQKTSLTRHLFVHLSREERAKVRQGWRHVCYFCGKHFKRLAHLSRHLVTHTKEKVGGRCHICRKTLASKCSLTTHRFTHLSEDEKVALVKQGSCRECLFCQKKFLSNGTYHVHLVSHTKEKPFRCDQCGTLFGGKGDFIKHKRIHSADPRPFCGCDDCDKAFSSKHNLGIHKKTVHRKLKDIACLHCAKKFGTKSDMVRHVSSIHAKIRHPCPHCGQTFSRKDHLERHLRKRKEAVVASGGTSELNVALGRYGGQPEVAQRTEGARRHNGDRGPFPREGTISSLLRPATADSTSNNRPSKVKKIPEVATEKVFPCKICLRPFANRTSARLHARTHLNCDELEQSSIFHEKCSHCQKMFFTRRDFTNHRFVHLSSEERAGWRHGCYFCTKRFKSPFHLSRHLVTHTKEKLGGRCHLCRKAFSSKEKLTSHGFVHFSEEEKVTLVKQGSSRECLFCHKKFPDNLTYQSHLVSHTMEKPFPCDQCGALFSLKCNLTMHARIHSADPRPFKCSKCDQAFDRKAHLTRHTKTVHRKVKDFACPECGKKFGKKDNLVRHMSVRAKIRHPCATAGTLQSHVLADT</sequence>
<dbReference type="GO" id="GO:0008270">
    <property type="term" value="F:zinc ion binding"/>
    <property type="evidence" value="ECO:0007669"/>
    <property type="project" value="UniProtKB-KW"/>
</dbReference>
<feature type="domain" description="C2H2-type" evidence="12">
    <location>
        <begin position="43"/>
        <end position="70"/>
    </location>
</feature>
<evidence type="ECO:0000313" key="13">
    <source>
        <dbReference type="EMBL" id="OXA45787.1"/>
    </source>
</evidence>
<keyword evidence="14" id="KW-1185">Reference proteome</keyword>
<dbReference type="PROSITE" id="PS00028">
    <property type="entry name" value="ZINC_FINGER_C2H2_1"/>
    <property type="match status" value="14"/>
</dbReference>
<comment type="caution">
    <text evidence="13">The sequence shown here is derived from an EMBL/GenBank/DDBJ whole genome shotgun (WGS) entry which is preliminary data.</text>
</comment>
<evidence type="ECO:0000256" key="1">
    <source>
        <dbReference type="ARBA" id="ARBA00004123"/>
    </source>
</evidence>
<evidence type="ECO:0000256" key="9">
    <source>
        <dbReference type="ARBA" id="ARBA00023242"/>
    </source>
</evidence>
<dbReference type="InterPro" id="IPR036236">
    <property type="entry name" value="Znf_C2H2_sf"/>
</dbReference>
<evidence type="ECO:0000256" key="7">
    <source>
        <dbReference type="ARBA" id="ARBA00023125"/>
    </source>
</evidence>
<dbReference type="Pfam" id="PF00096">
    <property type="entry name" value="zf-C2H2"/>
    <property type="match status" value="4"/>
</dbReference>
<evidence type="ECO:0000259" key="12">
    <source>
        <dbReference type="PROSITE" id="PS50157"/>
    </source>
</evidence>
<feature type="domain" description="C2H2-type" evidence="12">
    <location>
        <begin position="527"/>
        <end position="554"/>
    </location>
</feature>
<name>A0A226DMA4_FOLCA</name>
<dbReference type="Proteomes" id="UP000198287">
    <property type="component" value="Unassembled WGS sequence"/>
</dbReference>
<feature type="domain" description="C2H2-type" evidence="12">
    <location>
        <begin position="651"/>
        <end position="678"/>
    </location>
</feature>
<evidence type="ECO:0000256" key="11">
    <source>
        <dbReference type="SAM" id="MobiDB-lite"/>
    </source>
</evidence>
<evidence type="ECO:0000256" key="4">
    <source>
        <dbReference type="ARBA" id="ARBA00022771"/>
    </source>
</evidence>
<feature type="domain" description="C2H2-type" evidence="12">
    <location>
        <begin position="79"/>
        <end position="106"/>
    </location>
</feature>
<dbReference type="GO" id="GO:0003677">
    <property type="term" value="F:DNA binding"/>
    <property type="evidence" value="ECO:0007669"/>
    <property type="project" value="UniProtKB-KW"/>
</dbReference>
<evidence type="ECO:0000256" key="8">
    <source>
        <dbReference type="ARBA" id="ARBA00023163"/>
    </source>
</evidence>
<evidence type="ECO:0000256" key="5">
    <source>
        <dbReference type="ARBA" id="ARBA00022833"/>
    </source>
</evidence>
<feature type="domain" description="C2H2-type" evidence="12">
    <location>
        <begin position="211"/>
        <end position="238"/>
    </location>
</feature>
<feature type="region of interest" description="Disordered" evidence="11">
    <location>
        <begin position="1"/>
        <end position="21"/>
    </location>
</feature>
<protein>
    <submittedName>
        <fullName evidence="13">Zinc finger protein 91</fullName>
    </submittedName>
</protein>
<dbReference type="GO" id="GO:0005634">
    <property type="term" value="C:nucleus"/>
    <property type="evidence" value="ECO:0007669"/>
    <property type="project" value="UniProtKB-SubCell"/>
</dbReference>
<feature type="domain" description="C2H2-type" evidence="12">
    <location>
        <begin position="429"/>
        <end position="456"/>
    </location>
</feature>